<reference evidence="2 3" key="1">
    <citation type="submission" date="2022-05" db="EMBL/GenBank/DDBJ databases">
        <authorList>
            <consortium name="Genoscope - CEA"/>
            <person name="William W."/>
        </authorList>
    </citation>
    <scope>NUCLEOTIDE SEQUENCE [LARGE SCALE GENOMIC DNA]</scope>
</reference>
<evidence type="ECO:0000313" key="2">
    <source>
        <dbReference type="EMBL" id="CAH3112917.1"/>
    </source>
</evidence>
<dbReference type="PANTHER" id="PTHR31511">
    <property type="entry name" value="PROTEIN CBG23764"/>
    <property type="match status" value="1"/>
</dbReference>
<keyword evidence="1" id="KW-0175">Coiled coil</keyword>
<accession>A0ABN8NQ57</accession>
<proteinExistence type="predicted"/>
<keyword evidence="3" id="KW-1185">Reference proteome</keyword>
<dbReference type="Proteomes" id="UP001159405">
    <property type="component" value="Unassembled WGS sequence"/>
</dbReference>
<feature type="coiled-coil region" evidence="1">
    <location>
        <begin position="163"/>
        <end position="190"/>
    </location>
</feature>
<organism evidence="2 3">
    <name type="scientific">Porites lobata</name>
    <dbReference type="NCBI Taxonomy" id="104759"/>
    <lineage>
        <taxon>Eukaryota</taxon>
        <taxon>Metazoa</taxon>
        <taxon>Cnidaria</taxon>
        <taxon>Anthozoa</taxon>
        <taxon>Hexacorallia</taxon>
        <taxon>Scleractinia</taxon>
        <taxon>Fungiina</taxon>
        <taxon>Poritidae</taxon>
        <taxon>Porites</taxon>
    </lineage>
</organism>
<evidence type="ECO:0000313" key="3">
    <source>
        <dbReference type="Proteomes" id="UP001159405"/>
    </source>
</evidence>
<protein>
    <recommendedName>
        <fullName evidence="4">DNA-directed DNA polymerase</fullName>
    </recommendedName>
</protein>
<evidence type="ECO:0000256" key="1">
    <source>
        <dbReference type="SAM" id="Coils"/>
    </source>
</evidence>
<dbReference type="EMBL" id="CALNXK010000025">
    <property type="protein sequence ID" value="CAH3112917.1"/>
    <property type="molecule type" value="Genomic_DNA"/>
</dbReference>
<name>A0ABN8NQ57_9CNID</name>
<comment type="caution">
    <text evidence="2">The sequence shown here is derived from an EMBL/GenBank/DDBJ whole genome shotgun (WGS) entry which is preliminary data.</text>
</comment>
<sequence>MDASMEVLEARMSIVAQAGSGWALHQNHALIPEMGTYEPLQGSSYIELPKDIHDTKALVNIKNDDQQCFKWSILAALHPASNHAERLTNYQDYKEELKFDGIEFPVPIHQISKLEKQNRGISITVIGITNDENFASVLISEHPDVDSRTKLYRHTPTPDMSVEEVGERAMDELITSLQELEEELKPLLAEIKPMDLTEEQEAEFQAATHCYMCEQPFTAASYETGPADGTPEEAEKKLRNRYKNIRLIPNNMERYVSFQLGNLRFLHSIQFFGPGSSLDTLASTLNDFPILEEMFTQVWDVTPEELELLCKKGVYPYSYMDNSYKFNETSLPPKEDYDNELTKEDISQEKYEFAQTVWSTMGCETLGDYHDIYLYQDIFLLADVFEQFRDVCLKKYDLDPAHYHTVPGLVWDASLRLPV</sequence>
<dbReference type="PANTHER" id="PTHR31511:SF12">
    <property type="entry name" value="RHO TERMINATION FACTOR N-TERMINAL DOMAIN-CONTAINING PROTEIN"/>
    <property type="match status" value="1"/>
</dbReference>
<evidence type="ECO:0008006" key="4">
    <source>
        <dbReference type="Google" id="ProtNLM"/>
    </source>
</evidence>
<gene>
    <name evidence="2" type="ORF">PLOB_00021555</name>
</gene>